<feature type="region of interest" description="Disordered" evidence="1">
    <location>
        <begin position="51"/>
        <end position="73"/>
    </location>
</feature>
<keyword evidence="3" id="KW-1185">Reference proteome</keyword>
<protein>
    <submittedName>
        <fullName evidence="2">Uncharacterized protein</fullName>
    </submittedName>
</protein>
<accession>A0AAV7U0G1</accession>
<comment type="caution">
    <text evidence="2">The sequence shown here is derived from an EMBL/GenBank/DDBJ whole genome shotgun (WGS) entry which is preliminary data.</text>
</comment>
<organism evidence="2 3">
    <name type="scientific">Pleurodeles waltl</name>
    <name type="common">Iberian ribbed newt</name>
    <dbReference type="NCBI Taxonomy" id="8319"/>
    <lineage>
        <taxon>Eukaryota</taxon>
        <taxon>Metazoa</taxon>
        <taxon>Chordata</taxon>
        <taxon>Craniata</taxon>
        <taxon>Vertebrata</taxon>
        <taxon>Euteleostomi</taxon>
        <taxon>Amphibia</taxon>
        <taxon>Batrachia</taxon>
        <taxon>Caudata</taxon>
        <taxon>Salamandroidea</taxon>
        <taxon>Salamandridae</taxon>
        <taxon>Pleurodelinae</taxon>
        <taxon>Pleurodeles</taxon>
    </lineage>
</organism>
<evidence type="ECO:0000313" key="2">
    <source>
        <dbReference type="EMBL" id="KAJ1182270.1"/>
    </source>
</evidence>
<dbReference type="EMBL" id="JANPWB010000006">
    <property type="protein sequence ID" value="KAJ1182270.1"/>
    <property type="molecule type" value="Genomic_DNA"/>
</dbReference>
<evidence type="ECO:0000313" key="3">
    <source>
        <dbReference type="Proteomes" id="UP001066276"/>
    </source>
</evidence>
<sequence>MEVGAEGLRVSRRQVLRHIPFYVTVTWDGERFLHPGADVTSWAPQRWSSCHTGQQLGAGRGTSWRPANDNKCW</sequence>
<gene>
    <name evidence="2" type="ORF">NDU88_007463</name>
</gene>
<reference evidence="2" key="1">
    <citation type="journal article" date="2022" name="bioRxiv">
        <title>Sequencing and chromosome-scale assembly of the giantPleurodeles waltlgenome.</title>
        <authorList>
            <person name="Brown T."/>
            <person name="Elewa A."/>
            <person name="Iarovenko S."/>
            <person name="Subramanian E."/>
            <person name="Araus A.J."/>
            <person name="Petzold A."/>
            <person name="Susuki M."/>
            <person name="Suzuki K.-i.T."/>
            <person name="Hayashi T."/>
            <person name="Toyoda A."/>
            <person name="Oliveira C."/>
            <person name="Osipova E."/>
            <person name="Leigh N.D."/>
            <person name="Simon A."/>
            <person name="Yun M.H."/>
        </authorList>
    </citation>
    <scope>NUCLEOTIDE SEQUENCE</scope>
    <source>
        <strain evidence="2">20211129_DDA</strain>
        <tissue evidence="2">Liver</tissue>
    </source>
</reference>
<dbReference type="Proteomes" id="UP001066276">
    <property type="component" value="Chromosome 3_2"/>
</dbReference>
<evidence type="ECO:0000256" key="1">
    <source>
        <dbReference type="SAM" id="MobiDB-lite"/>
    </source>
</evidence>
<proteinExistence type="predicted"/>
<name>A0AAV7U0G1_PLEWA</name>
<dbReference type="AlphaFoldDB" id="A0AAV7U0G1"/>